<dbReference type="Proteomes" id="UP000694867">
    <property type="component" value="Unplaced"/>
</dbReference>
<dbReference type="RefSeq" id="XP_018494499.1">
    <property type="nucleotide sequence ID" value="XM_018638983.1"/>
</dbReference>
<proteinExistence type="inferred from homology"/>
<keyword evidence="4 10" id="KW-0805">Transcription regulation</keyword>
<keyword evidence="7 10" id="KW-0539">Nucleus</keyword>
<dbReference type="GO" id="GO:0006289">
    <property type="term" value="P:nucleotide-excision repair"/>
    <property type="evidence" value="ECO:0007669"/>
    <property type="project" value="InterPro"/>
</dbReference>
<dbReference type="Pfam" id="PF03849">
    <property type="entry name" value="Tfb2"/>
    <property type="match status" value="1"/>
</dbReference>
<comment type="function">
    <text evidence="10">Component of the general transcription and DNA repair factor IIH (TFIIH) core complex which is involved in general and transcription-coupled nucleotide excision repair (NER) of damaged DNA.</text>
</comment>
<evidence type="ECO:0000256" key="1">
    <source>
        <dbReference type="ARBA" id="ARBA00004123"/>
    </source>
</evidence>
<evidence type="ECO:0000313" key="12">
    <source>
        <dbReference type="Proteomes" id="UP000694867"/>
    </source>
</evidence>
<sequence length="459" mass="53218">MTVGIQYRDLISYLRTLESAVLNQLYKHPATCLAIFRRLPPLARQYVIRLLHIRQAVPQAVINSWYDPEAARDHTSSEDALLSLRLWHETTLPGGLPGWQLNPTFQEMLRQALAGGGDPWIVYGELDKDKHGRDTKFLDQYAQERWDCVLHYMVGSEVNSESGISQDAVRILLHSGLMKKEDDSPNSKNLITMEGFQFLLMDTEDQVWYFILQYLSTVETRGVSLVDCLQFIFQLSFLTLGKDYSIKGVSENLLVFLQHLREFGLVYQRKRKSGRFYPTRLAIGLASGLKELQATKDEQGYIIVETNYRVYAYTDSPLQVALLSLFCELLYRFPNLLVAVLTRESVRQALKGGITSNQITHFLKSRSHRVVLEREEGIIPMTVTDQLRLWELERDRFKFGESVLYSQFQTTGDFEMLRNYARDIGVLKYENPQKRFLVVSKSGDAEVRQFWKRHKKDYD</sequence>
<comment type="subcellular location">
    <subcellularLocation>
        <location evidence="1 10">Nucleus</location>
    </subcellularLocation>
</comment>
<dbReference type="InterPro" id="IPR040662">
    <property type="entry name" value="Tfb2_C"/>
</dbReference>
<dbReference type="GO" id="GO:0003690">
    <property type="term" value="F:double-stranded DNA binding"/>
    <property type="evidence" value="ECO:0007669"/>
    <property type="project" value="TreeGrafter"/>
</dbReference>
<evidence type="ECO:0000256" key="10">
    <source>
        <dbReference type="RuleBase" id="RU364024"/>
    </source>
</evidence>
<name>A0AAJ7L5G1_9ACAR</name>
<comment type="subunit">
    <text evidence="8">Component of the 7-subunit TFIIH core complex composed of XPB/ERCC3, XPD/ERCC2, GTF2H1, GTF2H2, GTF2H3, GTF2H4 and GTF2H5, which is active in NER. The core complex associates with the 3-subunit CDK-activating kinase (CAK) module composed of CCNH/cyclin H, CDK7 and MNAT1 to form the 10-subunit holoenzyme (holo-TFIIH) active in transcription. Part of TBP-based Pol II pre-initiation complex (PIC), in which Pol II core assembles with general transcription factors and other specific initiation factors including GTF2E1, GTF2E2, GTF2F1, GTF2F2, TCEA1, ERCC2, ERCC3, GTF2H2, GTF2H3, GTF2H4, GTF2H5, GTF2A1, GTF2A2, GTF2B and TBP; this large multi-subunit PIC complex mediates DNA unwinding and targets Pol II core to the transcription start site where the first phosphodiester bond forms.</text>
</comment>
<dbReference type="NCBIfam" id="TIGR00625">
    <property type="entry name" value="tfb2"/>
    <property type="match status" value="1"/>
</dbReference>
<evidence type="ECO:0000256" key="8">
    <source>
        <dbReference type="ARBA" id="ARBA00064576"/>
    </source>
</evidence>
<keyword evidence="3 10" id="KW-0227">DNA damage</keyword>
<dbReference type="AlphaFoldDB" id="A0AAJ7L5G1"/>
<dbReference type="CTD" id="39688"/>
<dbReference type="GO" id="GO:0000439">
    <property type="term" value="C:transcription factor TFIIH core complex"/>
    <property type="evidence" value="ECO:0007669"/>
    <property type="project" value="InterPro"/>
</dbReference>
<gene>
    <name evidence="13" type="primary">LOC100908407</name>
</gene>
<keyword evidence="12" id="KW-1185">Reference proteome</keyword>
<dbReference type="PANTHER" id="PTHR13152">
    <property type="entry name" value="TFIIH, POLYPEPTIDE 4"/>
    <property type="match status" value="1"/>
</dbReference>
<dbReference type="GO" id="GO:0006366">
    <property type="term" value="P:transcription by RNA polymerase II"/>
    <property type="evidence" value="ECO:0007669"/>
    <property type="project" value="UniProtKB-ARBA"/>
</dbReference>
<evidence type="ECO:0000256" key="9">
    <source>
        <dbReference type="ARBA" id="ARBA00070130"/>
    </source>
</evidence>
<evidence type="ECO:0000256" key="7">
    <source>
        <dbReference type="ARBA" id="ARBA00023242"/>
    </source>
</evidence>
<evidence type="ECO:0000256" key="2">
    <source>
        <dbReference type="ARBA" id="ARBA00007132"/>
    </source>
</evidence>
<organism evidence="12 13">
    <name type="scientific">Galendromus occidentalis</name>
    <name type="common">western predatory mite</name>
    <dbReference type="NCBI Taxonomy" id="34638"/>
    <lineage>
        <taxon>Eukaryota</taxon>
        <taxon>Metazoa</taxon>
        <taxon>Ecdysozoa</taxon>
        <taxon>Arthropoda</taxon>
        <taxon>Chelicerata</taxon>
        <taxon>Arachnida</taxon>
        <taxon>Acari</taxon>
        <taxon>Parasitiformes</taxon>
        <taxon>Mesostigmata</taxon>
        <taxon>Gamasina</taxon>
        <taxon>Phytoseioidea</taxon>
        <taxon>Phytoseiidae</taxon>
        <taxon>Typhlodrominae</taxon>
        <taxon>Galendromus</taxon>
    </lineage>
</organism>
<keyword evidence="6 10" id="KW-0234">DNA repair</keyword>
<dbReference type="Pfam" id="PF18307">
    <property type="entry name" value="Tfb2_C"/>
    <property type="match status" value="1"/>
</dbReference>
<evidence type="ECO:0000256" key="4">
    <source>
        <dbReference type="ARBA" id="ARBA00023015"/>
    </source>
</evidence>
<dbReference type="KEGG" id="goe:100908407"/>
<accession>A0AAJ7L5G1</accession>
<reference evidence="13" key="1">
    <citation type="submission" date="2025-08" db="UniProtKB">
        <authorList>
            <consortium name="RefSeq"/>
        </authorList>
    </citation>
    <scope>IDENTIFICATION</scope>
</reference>
<dbReference type="GO" id="GO:0005675">
    <property type="term" value="C:transcription factor TFIIH holo complex"/>
    <property type="evidence" value="ECO:0007669"/>
    <property type="project" value="TreeGrafter"/>
</dbReference>
<dbReference type="GeneID" id="100908407"/>
<protein>
    <recommendedName>
        <fullName evidence="9 10">General transcription factor IIH subunit 4</fullName>
    </recommendedName>
</protein>
<evidence type="ECO:0000256" key="3">
    <source>
        <dbReference type="ARBA" id="ARBA00022763"/>
    </source>
</evidence>
<feature type="domain" description="Transcription factor Tfb2 C-terminal" evidence="11">
    <location>
        <begin position="385"/>
        <end position="452"/>
    </location>
</feature>
<evidence type="ECO:0000256" key="5">
    <source>
        <dbReference type="ARBA" id="ARBA00023163"/>
    </source>
</evidence>
<dbReference type="InterPro" id="IPR004598">
    <property type="entry name" value="TFIIH_p52/Tfb2"/>
</dbReference>
<dbReference type="FunFam" id="3.30.70.2610:FF:000001">
    <property type="entry name" value="General transcription factor IIH subunit 4"/>
    <property type="match status" value="1"/>
</dbReference>
<evidence type="ECO:0000256" key="6">
    <source>
        <dbReference type="ARBA" id="ARBA00023204"/>
    </source>
</evidence>
<keyword evidence="5 10" id="KW-0804">Transcription</keyword>
<evidence type="ECO:0000313" key="13">
    <source>
        <dbReference type="RefSeq" id="XP_018494499.1"/>
    </source>
</evidence>
<dbReference type="GO" id="GO:0001671">
    <property type="term" value="F:ATPase activator activity"/>
    <property type="evidence" value="ECO:0007669"/>
    <property type="project" value="InterPro"/>
</dbReference>
<dbReference type="PANTHER" id="PTHR13152:SF0">
    <property type="entry name" value="GENERAL TRANSCRIPTION FACTOR IIH SUBUNIT 4"/>
    <property type="match status" value="1"/>
</dbReference>
<evidence type="ECO:0000259" key="11">
    <source>
        <dbReference type="Pfam" id="PF18307"/>
    </source>
</evidence>
<comment type="similarity">
    <text evidence="2 10">Belongs to the TFB2 family.</text>
</comment>
<dbReference type="Gene3D" id="3.30.70.2610">
    <property type="match status" value="1"/>
</dbReference>